<keyword evidence="5" id="KW-1185">Reference proteome</keyword>
<dbReference type="InterPro" id="IPR052085">
    <property type="entry name" value="WD-SAM-U-box"/>
</dbReference>
<organism evidence="3">
    <name type="scientific">Cladocopium goreaui</name>
    <dbReference type="NCBI Taxonomy" id="2562237"/>
    <lineage>
        <taxon>Eukaryota</taxon>
        <taxon>Sar</taxon>
        <taxon>Alveolata</taxon>
        <taxon>Dinophyceae</taxon>
        <taxon>Suessiales</taxon>
        <taxon>Symbiodiniaceae</taxon>
        <taxon>Cladocopium</taxon>
    </lineage>
</organism>
<accession>A0A9P1FKM9</accession>
<feature type="region of interest" description="Disordered" evidence="1">
    <location>
        <begin position="283"/>
        <end position="347"/>
    </location>
</feature>
<dbReference type="OrthoDB" id="438224at2759"/>
<dbReference type="EMBL" id="CAMXCT020000482">
    <property type="protein sequence ID" value="CAL1132791.1"/>
    <property type="molecule type" value="Genomic_DNA"/>
</dbReference>
<dbReference type="SUPFAM" id="SSF57850">
    <property type="entry name" value="RING/U-box"/>
    <property type="match status" value="1"/>
</dbReference>
<name>A0A9P1FKM9_9DINO</name>
<dbReference type="CDD" id="cd16655">
    <property type="entry name" value="RING-Ubox_WDSUB1-like"/>
    <property type="match status" value="1"/>
</dbReference>
<comment type="caution">
    <text evidence="3">The sequence shown here is derived from an EMBL/GenBank/DDBJ whole genome shotgun (WGS) entry which is preliminary data.</text>
</comment>
<dbReference type="GO" id="GO:0016567">
    <property type="term" value="P:protein ubiquitination"/>
    <property type="evidence" value="ECO:0007669"/>
    <property type="project" value="InterPro"/>
</dbReference>
<protein>
    <recommendedName>
        <fullName evidence="2">U-box domain-containing protein</fullName>
    </recommendedName>
</protein>
<dbReference type="PANTHER" id="PTHR46573">
    <property type="entry name" value="WD REPEAT, SAM AND U-BOX DOMAIN-CONTAINING PROTEIN 1"/>
    <property type="match status" value="1"/>
</dbReference>
<feature type="compositionally biased region" description="Basic residues" evidence="1">
    <location>
        <begin position="293"/>
        <end position="312"/>
    </location>
</feature>
<dbReference type="Gene3D" id="3.30.40.10">
    <property type="entry name" value="Zinc/RING finger domain, C3HC4 (zinc finger)"/>
    <property type="match status" value="1"/>
</dbReference>
<dbReference type="InterPro" id="IPR003613">
    <property type="entry name" value="Ubox_domain"/>
</dbReference>
<dbReference type="PANTHER" id="PTHR46573:SF1">
    <property type="entry name" value="WD REPEAT, SAM AND U-BOX DOMAIN-CONTAINING PROTEIN 1"/>
    <property type="match status" value="1"/>
</dbReference>
<dbReference type="GO" id="GO:0004842">
    <property type="term" value="F:ubiquitin-protein transferase activity"/>
    <property type="evidence" value="ECO:0007669"/>
    <property type="project" value="InterPro"/>
</dbReference>
<dbReference type="Proteomes" id="UP001152797">
    <property type="component" value="Unassembled WGS sequence"/>
</dbReference>
<proteinExistence type="predicted"/>
<dbReference type="SMART" id="SM00504">
    <property type="entry name" value="Ubox"/>
    <property type="match status" value="1"/>
</dbReference>
<dbReference type="EMBL" id="CAMXCT010000482">
    <property type="protein sequence ID" value="CAI3979416.1"/>
    <property type="molecule type" value="Genomic_DNA"/>
</dbReference>
<evidence type="ECO:0000256" key="1">
    <source>
        <dbReference type="SAM" id="MobiDB-lite"/>
    </source>
</evidence>
<reference evidence="3" key="1">
    <citation type="submission" date="2022-10" db="EMBL/GenBank/DDBJ databases">
        <authorList>
            <person name="Chen Y."/>
            <person name="Dougan E. K."/>
            <person name="Chan C."/>
            <person name="Rhodes N."/>
            <person name="Thang M."/>
        </authorList>
    </citation>
    <scope>NUCLEOTIDE SEQUENCE</scope>
</reference>
<evidence type="ECO:0000259" key="2">
    <source>
        <dbReference type="SMART" id="SM00504"/>
    </source>
</evidence>
<evidence type="ECO:0000313" key="4">
    <source>
        <dbReference type="EMBL" id="CAL1132791.1"/>
    </source>
</evidence>
<evidence type="ECO:0000313" key="3">
    <source>
        <dbReference type="EMBL" id="CAI3979416.1"/>
    </source>
</evidence>
<feature type="compositionally biased region" description="Acidic residues" evidence="1">
    <location>
        <begin position="322"/>
        <end position="341"/>
    </location>
</feature>
<gene>
    <name evidence="3" type="ORF">C1SCF055_LOCUS7367</name>
</gene>
<feature type="domain" description="U-box" evidence="2">
    <location>
        <begin position="365"/>
        <end position="427"/>
    </location>
</feature>
<dbReference type="InterPro" id="IPR013083">
    <property type="entry name" value="Znf_RING/FYVE/PHD"/>
</dbReference>
<dbReference type="Pfam" id="PF04564">
    <property type="entry name" value="U-box"/>
    <property type="match status" value="1"/>
</dbReference>
<evidence type="ECO:0000313" key="5">
    <source>
        <dbReference type="Proteomes" id="UP001152797"/>
    </source>
</evidence>
<reference evidence="4" key="2">
    <citation type="submission" date="2024-04" db="EMBL/GenBank/DDBJ databases">
        <authorList>
            <person name="Chen Y."/>
            <person name="Shah S."/>
            <person name="Dougan E. K."/>
            <person name="Thang M."/>
            <person name="Chan C."/>
        </authorList>
    </citation>
    <scope>NUCLEOTIDE SEQUENCE [LARGE SCALE GENOMIC DNA]</scope>
</reference>
<dbReference type="EMBL" id="CAMXCT030000482">
    <property type="protein sequence ID" value="CAL4766728.1"/>
    <property type="molecule type" value="Genomic_DNA"/>
</dbReference>
<dbReference type="AlphaFoldDB" id="A0A9P1FKM9"/>
<sequence>MDNDVSGAVSLISFLVRCDQAPFELQSAAGQCLVQLTSADSVFLSKSPEGSEDWQNEQITKLTGMLNRHVNGLIKGLIQFDIVEAFGRCICQHQMSHARTDIIVKYFLTTIHNCLLYCSENQKKLRQHLATQSTIVQDIMIPYVYNILPALYDNPACGPALIEWQNLKATLQTFVVVTFNINVYRPQLRDSDMIPKLCEVPGILTHVSMLELLIKLSINVDYSKGPFCDMLTQLFQGAFKQLSQENQVRLQRRLTCEQSMRLPFTRSSLKACELLAFALAAPDQASTEAAPPKSRRKGKWRHAKQARRRKKLFAMQASHQDDEPEADDEHGDDEESDDEDMPPLIPADGWESHLGAADEAGVPQKAVCQLSGALMHDPVSTPDGYLFERAAIEDWMSQHGSNPLTGAPLAMDDVMDRQDIANYIQGFQMQMLSVSQVAPEAVDGPKEELSENIGCLAGVGTFARFQTRVEKIRSVIGETHGIKQSREESNRDVVEDGISGVLRMEDQGSQGGPQKRMVGKQPQPEVAERHHVEQPQCEMVERQHLPGNEIAESSEDEVKAVKRGPYRWSSWSPSKVRFYFTRNSGGTREPCQACLGCGVSRLLPGRWYMSQKSGRPAGSYCKACKIKRQMEKQRPVDVD</sequence>